<keyword evidence="7" id="KW-0863">Zinc-finger</keyword>
<dbReference type="Pfam" id="PF22799">
    <property type="entry name" value="PIR1-like_C"/>
    <property type="match status" value="1"/>
</dbReference>
<dbReference type="InterPro" id="IPR054508">
    <property type="entry name" value="PIR1-like_C"/>
</dbReference>
<keyword evidence="2" id="KW-0134">Cell wall</keyword>
<keyword evidence="8" id="KW-0862">Zinc</keyword>
<dbReference type="InterPro" id="IPR051153">
    <property type="entry name" value="Yeast_CWMannoprotein_PIR"/>
</dbReference>
<feature type="region of interest" description="Disordered" evidence="10">
    <location>
        <begin position="577"/>
        <end position="702"/>
    </location>
</feature>
<evidence type="ECO:0000256" key="1">
    <source>
        <dbReference type="ARBA" id="ARBA00004191"/>
    </source>
</evidence>
<feature type="domain" description="Cell wall mannoprotein PIR1-like C-terminal" evidence="13">
    <location>
        <begin position="72"/>
        <end position="145"/>
    </location>
</feature>
<dbReference type="PROSITE" id="PS50256">
    <property type="entry name" value="PIR_REPEAT_2"/>
    <property type="match status" value="2"/>
</dbReference>
<dbReference type="OrthoDB" id="5415592at2759"/>
<feature type="region of interest" description="Disordered" evidence="10">
    <location>
        <begin position="417"/>
        <end position="471"/>
    </location>
</feature>
<dbReference type="PANTHER" id="PTHR47254:SF1">
    <property type="entry name" value="CELL WALL MANNOPROTEIN CIS3-RELATED"/>
    <property type="match status" value="1"/>
</dbReference>
<feature type="compositionally biased region" description="Acidic residues" evidence="10">
    <location>
        <begin position="536"/>
        <end position="545"/>
    </location>
</feature>
<evidence type="ECO:0000256" key="8">
    <source>
        <dbReference type="ARBA" id="ARBA00022833"/>
    </source>
</evidence>
<feature type="signal peptide" evidence="11">
    <location>
        <begin position="1"/>
        <end position="17"/>
    </location>
</feature>
<dbReference type="InterPro" id="IPR036236">
    <property type="entry name" value="Znf_C2H2_sf"/>
</dbReference>
<dbReference type="AlphaFoldDB" id="M1WIS9"/>
<keyword evidence="15" id="KW-1185">Reference proteome</keyword>
<dbReference type="SUPFAM" id="SSF57667">
    <property type="entry name" value="beta-beta-alpha zinc fingers"/>
    <property type="match status" value="1"/>
</dbReference>
<keyword evidence="3" id="KW-0964">Secreted</keyword>
<dbReference type="STRING" id="1111077.M1WIS9"/>
<evidence type="ECO:0000256" key="10">
    <source>
        <dbReference type="SAM" id="MobiDB-lite"/>
    </source>
</evidence>
<evidence type="ECO:0000313" key="15">
    <source>
        <dbReference type="Proteomes" id="UP000016801"/>
    </source>
</evidence>
<feature type="chain" id="PRO_5004019287" evidence="11">
    <location>
        <begin position="18"/>
        <end position="702"/>
    </location>
</feature>
<feature type="compositionally biased region" description="Basic and acidic residues" evidence="10">
    <location>
        <begin position="509"/>
        <end position="522"/>
    </location>
</feature>
<feature type="compositionally biased region" description="Polar residues" evidence="10">
    <location>
        <begin position="455"/>
        <end position="471"/>
    </location>
</feature>
<evidence type="ECO:0000256" key="6">
    <source>
        <dbReference type="ARBA" id="ARBA00022737"/>
    </source>
</evidence>
<proteinExistence type="inferred from homology"/>
<feature type="domain" description="U1-C C2H2-type zinc finger" evidence="12">
    <location>
        <begin position="375"/>
        <end position="408"/>
    </location>
</feature>
<feature type="compositionally biased region" description="Basic residues" evidence="10">
    <location>
        <begin position="688"/>
        <end position="702"/>
    </location>
</feature>
<name>M1WIS9_CLAP2</name>
<feature type="region of interest" description="Disordered" evidence="10">
    <location>
        <begin position="214"/>
        <end position="335"/>
    </location>
</feature>
<gene>
    <name evidence="14" type="ORF">CPUR_02008</name>
</gene>
<dbReference type="InterPro" id="IPR013085">
    <property type="entry name" value="U1-CZ_Znf_C2H2"/>
</dbReference>
<evidence type="ECO:0000256" key="11">
    <source>
        <dbReference type="SAM" id="SignalP"/>
    </source>
</evidence>
<sequence>MKWTSAAFLGLASSVVAEVGILKPDSPPPAGCSANRDGKFQVSIYSLGKSKRDLQKRACGAEGTLVMTLKDGVLKDSKDRTGSIVANYQFQFDGPPQAGSIYTAGFSTCNNGSLALGGSTVFYRCLSGDFYNLYDRHWAAQCEPIEIVATSCDGDAKGTGNNGPAPTGNKPVGTSMVQTTIVTVIGDGQPQVHTTVVPVPMCQIGDGQVQIRTTPCASIPPAGTKKPQGPTGAPPVHQISDGQIQAPPKTAAPPPPISQINDGQPQAPIKTGTPPPPVSQVPDGQPQGPKGTAPVVSQIGDGQPQGPKGTAPVVSQIGDGQIQAPTGPAPTAPASQVPVAGAEKLVPGLVAIGAVALVGMFLKKTTMTEYWKNSPNYWCKQCSVYVRDTKLERQNHEATARHQNAIKRSLRDLHRTHDWEQREKERARREIDRLNGVVARSSKLPHGSEHPPEPTSLNSSSTRQGTSTTDSALKQQREQLAQMGVSIPSALLPDMAMPGEWTVTNTRVIDGRDGEENSKDRLAMGVRKRGGRGWEEGEEEKEEQDAVSRLFKKPKRWGRDTRALEGEGEDAELDALLSGTVVLKGEQQKQNQQQQMKEEKEEGHDENSGDIKAEDEEKKHNVSGVVKDEQDLEGEILGRDAAVKAEEPAVKIKREEGEEEEEEVGGGGGVAKGGEAKEETPGMAPVVFKKRKAKGLRTKAGG</sequence>
<evidence type="ECO:0000256" key="5">
    <source>
        <dbReference type="ARBA" id="ARBA00022729"/>
    </source>
</evidence>
<dbReference type="Pfam" id="PF00399">
    <property type="entry name" value="PIR"/>
    <property type="match status" value="2"/>
</dbReference>
<dbReference type="HOGENOM" id="CLU_392780_0_0_1"/>
<dbReference type="GO" id="GO:0005199">
    <property type="term" value="F:structural constituent of cell wall"/>
    <property type="evidence" value="ECO:0007669"/>
    <property type="project" value="InterPro"/>
</dbReference>
<keyword evidence="6" id="KW-0677">Repeat</keyword>
<dbReference type="GO" id="GO:0031505">
    <property type="term" value="P:fungal-type cell wall organization"/>
    <property type="evidence" value="ECO:0007669"/>
    <property type="project" value="TreeGrafter"/>
</dbReference>
<reference evidence="14 15" key="1">
    <citation type="journal article" date="2013" name="PLoS Genet.">
        <title>Plant-symbiotic fungi as chemical engineers: Multi-genome analysis of the Clavicipitaceae reveals dynamics of alkaloid loci.</title>
        <authorList>
            <person name="Schardl C.L."/>
            <person name="Young C.A."/>
            <person name="Hesse U."/>
            <person name="Amyotte S.G."/>
            <person name="Andreeva K."/>
            <person name="Calie P.J."/>
            <person name="Fleetwood D.J."/>
            <person name="Haws D.C."/>
            <person name="Moore N."/>
            <person name="Oeser B."/>
            <person name="Panaccione D.G."/>
            <person name="Schweri K.K."/>
            <person name="Voisey C.R."/>
            <person name="Farman M.L."/>
            <person name="Jaromczyk J.W."/>
            <person name="Roe B.A."/>
            <person name="O'Sullivan D.M."/>
            <person name="Scott B."/>
            <person name="Tudzynski P."/>
            <person name="An Z."/>
            <person name="Arnaoudova E.G."/>
            <person name="Bullock C.T."/>
            <person name="Charlton N.D."/>
            <person name="Chen L."/>
            <person name="Cox M."/>
            <person name="Dinkins R.D."/>
            <person name="Florea S."/>
            <person name="Glenn A.E."/>
            <person name="Gordon A."/>
            <person name="Gueldener U."/>
            <person name="Harris D.R."/>
            <person name="Hollin W."/>
            <person name="Jaromczyk J."/>
            <person name="Johnson R.D."/>
            <person name="Khan A.K."/>
            <person name="Leistner E."/>
            <person name="Leuchtmann A."/>
            <person name="Li C."/>
            <person name="Liu J."/>
            <person name="Liu J."/>
            <person name="Liu M."/>
            <person name="Mace W."/>
            <person name="Machado C."/>
            <person name="Nagabhyru P."/>
            <person name="Pan J."/>
            <person name="Schmid J."/>
            <person name="Sugawara K."/>
            <person name="Steiner U."/>
            <person name="Takach J.E."/>
            <person name="Tanaka E."/>
            <person name="Webb J.S."/>
            <person name="Wilson E.V."/>
            <person name="Wiseman J.L."/>
            <person name="Yoshida R."/>
            <person name="Zeng Z."/>
        </authorList>
    </citation>
    <scope>NUCLEOTIDE SEQUENCE [LARGE SCALE GENOMIC DNA]</scope>
    <source>
        <strain evidence="14 15">20.1</strain>
    </source>
</reference>
<dbReference type="Pfam" id="PF06220">
    <property type="entry name" value="zf-U1"/>
    <property type="match status" value="1"/>
</dbReference>
<evidence type="ECO:0000259" key="12">
    <source>
        <dbReference type="Pfam" id="PF06220"/>
    </source>
</evidence>
<dbReference type="EMBL" id="CAGA01000189">
    <property type="protein sequence ID" value="CCE35080.1"/>
    <property type="molecule type" value="Genomic_DNA"/>
</dbReference>
<feature type="compositionally biased region" description="Basic and acidic residues" evidence="10">
    <location>
        <begin position="596"/>
        <end position="620"/>
    </location>
</feature>
<evidence type="ECO:0000256" key="3">
    <source>
        <dbReference type="ARBA" id="ARBA00022525"/>
    </source>
</evidence>
<dbReference type="VEuPathDB" id="FungiDB:CPUR_02008"/>
<comment type="similarity">
    <text evidence="9">Belongs to the PIR protein family.</text>
</comment>
<organism evidence="14 15">
    <name type="scientific">Claviceps purpurea (strain 20.1)</name>
    <name type="common">Ergot fungus</name>
    <name type="synonym">Sphacelia segetum</name>
    <dbReference type="NCBI Taxonomy" id="1111077"/>
    <lineage>
        <taxon>Eukaryota</taxon>
        <taxon>Fungi</taxon>
        <taxon>Dikarya</taxon>
        <taxon>Ascomycota</taxon>
        <taxon>Pezizomycotina</taxon>
        <taxon>Sordariomycetes</taxon>
        <taxon>Hypocreomycetidae</taxon>
        <taxon>Hypocreales</taxon>
        <taxon>Clavicipitaceae</taxon>
        <taxon>Claviceps</taxon>
    </lineage>
</organism>
<comment type="subcellular location">
    <subcellularLocation>
        <location evidence="1">Secreted</location>
        <location evidence="1">Cell wall</location>
    </subcellularLocation>
</comment>
<comment type="caution">
    <text evidence="14">The sequence shown here is derived from an EMBL/GenBank/DDBJ whole genome shotgun (WGS) entry which is preliminary data.</text>
</comment>
<feature type="region of interest" description="Disordered" evidence="10">
    <location>
        <begin position="508"/>
        <end position="547"/>
    </location>
</feature>
<evidence type="ECO:0000256" key="2">
    <source>
        <dbReference type="ARBA" id="ARBA00022512"/>
    </source>
</evidence>
<accession>M1WIS9</accession>
<keyword evidence="4" id="KW-0479">Metal-binding</keyword>
<keyword evidence="5 11" id="KW-0732">Signal</keyword>
<protein>
    <submittedName>
        <fullName evidence="14">Related to covalently-linked cell wall protein</fullName>
    </submittedName>
</protein>
<evidence type="ECO:0000256" key="7">
    <source>
        <dbReference type="ARBA" id="ARBA00022771"/>
    </source>
</evidence>
<dbReference type="GO" id="GO:0009277">
    <property type="term" value="C:fungal-type cell wall"/>
    <property type="evidence" value="ECO:0007669"/>
    <property type="project" value="UniProtKB-ARBA"/>
</dbReference>
<evidence type="ECO:0000259" key="13">
    <source>
        <dbReference type="Pfam" id="PF22799"/>
    </source>
</evidence>
<feature type="compositionally biased region" description="Basic and acidic residues" evidence="10">
    <location>
        <begin position="417"/>
        <end position="433"/>
    </location>
</feature>
<evidence type="ECO:0000313" key="14">
    <source>
        <dbReference type="EMBL" id="CCE35080.1"/>
    </source>
</evidence>
<dbReference type="Proteomes" id="UP000016801">
    <property type="component" value="Unassembled WGS sequence"/>
</dbReference>
<dbReference type="eggNOG" id="KOG0150">
    <property type="taxonomic scope" value="Eukaryota"/>
</dbReference>
<evidence type="ECO:0000256" key="9">
    <source>
        <dbReference type="ARBA" id="ARBA00038219"/>
    </source>
</evidence>
<dbReference type="InterPro" id="IPR000420">
    <property type="entry name" value="Yeast_PIR_rpt"/>
</dbReference>
<dbReference type="PANTHER" id="PTHR47254">
    <property type="entry name" value="CELL WALL MANNOPROTEIN CIS3-RELATED"/>
    <property type="match status" value="1"/>
</dbReference>
<dbReference type="GO" id="GO:0008270">
    <property type="term" value="F:zinc ion binding"/>
    <property type="evidence" value="ECO:0007669"/>
    <property type="project" value="UniProtKB-KW"/>
</dbReference>
<feature type="compositionally biased region" description="Basic and acidic residues" evidence="10">
    <location>
        <begin position="636"/>
        <end position="656"/>
    </location>
</feature>
<feature type="region of interest" description="Disordered" evidence="10">
    <location>
        <begin position="553"/>
        <end position="572"/>
    </location>
</feature>
<evidence type="ECO:0000256" key="4">
    <source>
        <dbReference type="ARBA" id="ARBA00022723"/>
    </source>
</evidence>